<protein>
    <submittedName>
        <fullName evidence="1">Uncharacterized protein</fullName>
    </submittedName>
</protein>
<dbReference type="InParanoid" id="S7XPE6"/>
<accession>S7XPE6</accession>
<dbReference type="HOGENOM" id="CLU_2335009_0_0_1"/>
<dbReference type="Proteomes" id="UP000014978">
    <property type="component" value="Unassembled WGS sequence"/>
</dbReference>
<reference evidence="2" key="1">
    <citation type="journal article" date="2013" name="PLoS Genet.">
        <title>The genome of Spraguea lophii and the basis of host-microsporidian interactions.</title>
        <authorList>
            <person name="Campbell S.E."/>
            <person name="Williams T.A."/>
            <person name="Yousuf A."/>
            <person name="Soanes D.M."/>
            <person name="Paszkiewicz K.H."/>
            <person name="Williams B.A.P."/>
        </authorList>
    </citation>
    <scope>NUCLEOTIDE SEQUENCE [LARGE SCALE GENOMIC DNA]</scope>
    <source>
        <strain evidence="2">42_110</strain>
    </source>
</reference>
<proteinExistence type="predicted"/>
<evidence type="ECO:0000313" key="2">
    <source>
        <dbReference type="Proteomes" id="UP000014978"/>
    </source>
</evidence>
<sequence>MNNNSYDKIKEDIRKLLCENVIDTCISSELFNLEYKMQMREIDSLEEKIYGLVNEFGSNMENEFKRQIYKIEREKNNIKEIIELRKEFLMIKNKINKK</sequence>
<evidence type="ECO:0000313" key="1">
    <source>
        <dbReference type="EMBL" id="EPR77803.1"/>
    </source>
</evidence>
<dbReference type="AlphaFoldDB" id="S7XPE6"/>
<organism evidence="1 2">
    <name type="scientific">Spraguea lophii (strain 42_110)</name>
    <name type="common">Microsporidian parasite</name>
    <dbReference type="NCBI Taxonomy" id="1358809"/>
    <lineage>
        <taxon>Eukaryota</taxon>
        <taxon>Fungi</taxon>
        <taxon>Fungi incertae sedis</taxon>
        <taxon>Microsporidia</taxon>
        <taxon>Spragueidae</taxon>
        <taxon>Spraguea</taxon>
    </lineage>
</organism>
<keyword evidence="2" id="KW-1185">Reference proteome</keyword>
<name>S7XPE6_SPRLO</name>
<comment type="caution">
    <text evidence="1">The sequence shown here is derived from an EMBL/GenBank/DDBJ whole genome shotgun (WGS) entry which is preliminary data.</text>
</comment>
<dbReference type="EMBL" id="ATCN01001264">
    <property type="protein sequence ID" value="EPR77803.1"/>
    <property type="molecule type" value="Genomic_DNA"/>
</dbReference>
<dbReference type="VEuPathDB" id="MicrosporidiaDB:SLOPH_668"/>
<gene>
    <name evidence="1" type="ORF">SLOPH_668</name>
</gene>